<feature type="non-terminal residue" evidence="1">
    <location>
        <position position="43"/>
    </location>
</feature>
<keyword evidence="2" id="KW-1185">Reference proteome</keyword>
<evidence type="ECO:0000313" key="2">
    <source>
        <dbReference type="Proteomes" id="UP000708208"/>
    </source>
</evidence>
<accession>A0A8J2KF54</accession>
<comment type="caution">
    <text evidence="1">The sequence shown here is derived from an EMBL/GenBank/DDBJ whole genome shotgun (WGS) entry which is preliminary data.</text>
</comment>
<protein>
    <submittedName>
        <fullName evidence="1">Uncharacterized protein</fullName>
    </submittedName>
</protein>
<feature type="non-terminal residue" evidence="1">
    <location>
        <position position="1"/>
    </location>
</feature>
<proteinExistence type="predicted"/>
<organism evidence="1 2">
    <name type="scientific">Allacma fusca</name>
    <dbReference type="NCBI Taxonomy" id="39272"/>
    <lineage>
        <taxon>Eukaryota</taxon>
        <taxon>Metazoa</taxon>
        <taxon>Ecdysozoa</taxon>
        <taxon>Arthropoda</taxon>
        <taxon>Hexapoda</taxon>
        <taxon>Collembola</taxon>
        <taxon>Symphypleona</taxon>
        <taxon>Sminthuridae</taxon>
        <taxon>Allacma</taxon>
    </lineage>
</organism>
<sequence>DVLSYLMPYYSYDQSQTCGPDSQVICKNYKALGDQNIALRAIP</sequence>
<gene>
    <name evidence="1" type="ORF">AFUS01_LOCUS14269</name>
</gene>
<dbReference type="Proteomes" id="UP000708208">
    <property type="component" value="Unassembled WGS sequence"/>
</dbReference>
<name>A0A8J2KF54_9HEXA</name>
<dbReference type="OrthoDB" id="10261055at2759"/>
<dbReference type="AlphaFoldDB" id="A0A8J2KF54"/>
<evidence type="ECO:0000313" key="1">
    <source>
        <dbReference type="EMBL" id="CAG7725305.1"/>
    </source>
</evidence>
<reference evidence="1" key="1">
    <citation type="submission" date="2021-06" db="EMBL/GenBank/DDBJ databases">
        <authorList>
            <person name="Hodson N. C."/>
            <person name="Mongue J. A."/>
            <person name="Jaron S. K."/>
        </authorList>
    </citation>
    <scope>NUCLEOTIDE SEQUENCE</scope>
</reference>
<dbReference type="EMBL" id="CAJVCH010120194">
    <property type="protein sequence ID" value="CAG7725305.1"/>
    <property type="molecule type" value="Genomic_DNA"/>
</dbReference>